<evidence type="ECO:0008006" key="5">
    <source>
        <dbReference type="Google" id="ProtNLM"/>
    </source>
</evidence>
<reference evidence="3 4" key="1">
    <citation type="submission" date="2021-06" db="EMBL/GenBank/DDBJ databases">
        <authorList>
            <person name="Palmer J.M."/>
        </authorList>
    </citation>
    <scope>NUCLEOTIDE SEQUENCE [LARGE SCALE GENOMIC DNA]</scope>
    <source>
        <strain evidence="4">if_2019</strain>
        <tissue evidence="3">Muscle</tissue>
    </source>
</reference>
<dbReference type="SUPFAM" id="SSF52047">
    <property type="entry name" value="RNI-like"/>
    <property type="match status" value="1"/>
</dbReference>
<dbReference type="SMART" id="SM00368">
    <property type="entry name" value="LRR_RI"/>
    <property type="match status" value="1"/>
</dbReference>
<dbReference type="Proteomes" id="UP001482620">
    <property type="component" value="Unassembled WGS sequence"/>
</dbReference>
<organism evidence="3 4">
    <name type="scientific">Ilyodon furcidens</name>
    <name type="common">goldbreast splitfin</name>
    <dbReference type="NCBI Taxonomy" id="33524"/>
    <lineage>
        <taxon>Eukaryota</taxon>
        <taxon>Metazoa</taxon>
        <taxon>Chordata</taxon>
        <taxon>Craniata</taxon>
        <taxon>Vertebrata</taxon>
        <taxon>Euteleostomi</taxon>
        <taxon>Actinopterygii</taxon>
        <taxon>Neopterygii</taxon>
        <taxon>Teleostei</taxon>
        <taxon>Neoteleostei</taxon>
        <taxon>Acanthomorphata</taxon>
        <taxon>Ovalentaria</taxon>
        <taxon>Atherinomorphae</taxon>
        <taxon>Cyprinodontiformes</taxon>
        <taxon>Goodeidae</taxon>
        <taxon>Ilyodon</taxon>
    </lineage>
</organism>
<keyword evidence="1" id="KW-0433">Leucine-rich repeat</keyword>
<gene>
    <name evidence="3" type="ORF">ILYODFUR_037227</name>
</gene>
<comment type="caution">
    <text evidence="3">The sequence shown here is derived from an EMBL/GenBank/DDBJ whole genome shotgun (WGS) entry which is preliminary data.</text>
</comment>
<keyword evidence="4" id="KW-1185">Reference proteome</keyword>
<dbReference type="PROSITE" id="PS51450">
    <property type="entry name" value="LRR"/>
    <property type="match status" value="1"/>
</dbReference>
<evidence type="ECO:0000256" key="1">
    <source>
        <dbReference type="ARBA" id="ARBA00022614"/>
    </source>
</evidence>
<dbReference type="PANTHER" id="PTHR24106">
    <property type="entry name" value="NACHT, LRR AND CARD DOMAINS-CONTAINING"/>
    <property type="match status" value="1"/>
</dbReference>
<evidence type="ECO:0000313" key="3">
    <source>
        <dbReference type="EMBL" id="MEQ2231211.1"/>
    </source>
</evidence>
<feature type="non-terminal residue" evidence="3">
    <location>
        <position position="1"/>
    </location>
</feature>
<dbReference type="InterPro" id="IPR032675">
    <property type="entry name" value="LRR_dom_sf"/>
</dbReference>
<accession>A0ABV0TEJ1</accession>
<proteinExistence type="predicted"/>
<evidence type="ECO:0000313" key="4">
    <source>
        <dbReference type="Proteomes" id="UP001482620"/>
    </source>
</evidence>
<sequence>VQQSLSSGSLSTDSLSPAQWSALVFILLSSEKDLDVFDLKKYFNSNEAFLRLLPVLNVSNKALLSVCNLLPRTCEAISTVLSSQYSHLRELDLSNNDLKDLGVELLSGGLGSKECTLTTLR</sequence>
<keyword evidence="2" id="KW-0677">Repeat</keyword>
<protein>
    <recommendedName>
        <fullName evidence="5">NACHT LRR and PYD domain-containing protein</fullName>
    </recommendedName>
</protein>
<dbReference type="InterPro" id="IPR001611">
    <property type="entry name" value="Leu-rich_rpt"/>
</dbReference>
<name>A0ABV0TEJ1_9TELE</name>
<dbReference type="EMBL" id="JAHRIQ010031235">
    <property type="protein sequence ID" value="MEQ2231211.1"/>
    <property type="molecule type" value="Genomic_DNA"/>
</dbReference>
<dbReference type="InterPro" id="IPR051261">
    <property type="entry name" value="NLR"/>
</dbReference>
<dbReference type="Gene3D" id="3.80.10.10">
    <property type="entry name" value="Ribonuclease Inhibitor"/>
    <property type="match status" value="1"/>
</dbReference>
<evidence type="ECO:0000256" key="2">
    <source>
        <dbReference type="ARBA" id="ARBA00022737"/>
    </source>
</evidence>